<proteinExistence type="predicted"/>
<reference evidence="2" key="1">
    <citation type="submission" date="2018-06" db="EMBL/GenBank/DDBJ databases">
        <authorList>
            <person name="Zhirakovskaya E."/>
        </authorList>
    </citation>
    <scope>NUCLEOTIDE SEQUENCE</scope>
</reference>
<evidence type="ECO:0000313" key="2">
    <source>
        <dbReference type="EMBL" id="VAW60778.1"/>
    </source>
</evidence>
<dbReference type="Pfam" id="PF13640">
    <property type="entry name" value="2OG-FeII_Oxy_3"/>
    <property type="match status" value="1"/>
</dbReference>
<dbReference type="Gene3D" id="2.60.120.620">
    <property type="entry name" value="q2cbj1_9rhob like domain"/>
    <property type="match status" value="1"/>
</dbReference>
<organism evidence="2">
    <name type="scientific">hydrothermal vent metagenome</name>
    <dbReference type="NCBI Taxonomy" id="652676"/>
    <lineage>
        <taxon>unclassified sequences</taxon>
        <taxon>metagenomes</taxon>
        <taxon>ecological metagenomes</taxon>
    </lineage>
</organism>
<gene>
    <name evidence="2" type="ORF">MNBD_GAMMA09-1522</name>
</gene>
<dbReference type="InterPro" id="IPR044862">
    <property type="entry name" value="Pro_4_hyd_alph_FE2OG_OXY"/>
</dbReference>
<dbReference type="AlphaFoldDB" id="A0A3B0WXM5"/>
<dbReference type="EMBL" id="UOFI01000005">
    <property type="protein sequence ID" value="VAW60778.1"/>
    <property type="molecule type" value="Genomic_DNA"/>
</dbReference>
<feature type="domain" description="Prolyl 4-hydroxylase alpha subunit Fe(2+) 2OG dioxygenase" evidence="1">
    <location>
        <begin position="77"/>
        <end position="156"/>
    </location>
</feature>
<evidence type="ECO:0000259" key="1">
    <source>
        <dbReference type="Pfam" id="PF13640"/>
    </source>
</evidence>
<sequence length="160" mass="18251">MLDNHIEVNQQLMEGLNTYLNHDATHKSHHFFGRYENIYISSEHIPALSLILETVKAHASSILKYPVDKLKAGLWFNVMNTGDKTTLHRHDDDDELLSAVYYVQVAQNSGTLHLDRDSVHTEITPKEGMFVFFSPDMPHEVTENRSQHCRVSLGINIGPI</sequence>
<protein>
    <recommendedName>
        <fullName evidence="1">Prolyl 4-hydroxylase alpha subunit Fe(2+) 2OG dioxygenase domain-containing protein</fullName>
    </recommendedName>
</protein>
<name>A0A3B0WXM5_9ZZZZ</name>
<accession>A0A3B0WXM5</accession>